<evidence type="ECO:0000313" key="4">
    <source>
        <dbReference type="Proteomes" id="UP000596742"/>
    </source>
</evidence>
<dbReference type="EMBL" id="UYJE01000180">
    <property type="protein sequence ID" value="VDH90910.1"/>
    <property type="molecule type" value="Genomic_DNA"/>
</dbReference>
<dbReference type="AlphaFoldDB" id="A0A8B6BIV3"/>
<dbReference type="GO" id="GO:0010494">
    <property type="term" value="C:cytoplasmic stress granule"/>
    <property type="evidence" value="ECO:0007669"/>
    <property type="project" value="TreeGrafter"/>
</dbReference>
<dbReference type="GO" id="GO:0045182">
    <property type="term" value="F:translation regulator activity"/>
    <property type="evidence" value="ECO:0007669"/>
    <property type="project" value="TreeGrafter"/>
</dbReference>
<dbReference type="GO" id="GO:0045727">
    <property type="term" value="P:positive regulation of translation"/>
    <property type="evidence" value="ECO:0007669"/>
    <property type="project" value="TreeGrafter"/>
</dbReference>
<dbReference type="PROSITE" id="PS50084">
    <property type="entry name" value="KH_TYPE_1"/>
    <property type="match status" value="1"/>
</dbReference>
<proteinExistence type="predicted"/>
<dbReference type="InterPro" id="IPR036612">
    <property type="entry name" value="KH_dom_type_1_sf"/>
</dbReference>
<sequence length="474" mass="54816">MGLASGRDGANIKKSRNITGVRSVRIKKKADGYRFTVIGESYKAANEARCLLEFKQKAYTVPQFLAGKLVGKHGHEIREVEDKSLVKNITKDNEKEIACTNKRSQKCNDFNADKMNLLSNSGEGNSFKGKYNVHRRKKRGKKISVSKTLYENFLVFFLENKTFRRIDYDKKQKQKQRALQKLSRYDVKIQHQDQRKLSKRERAIDFQLHSCDIIHSVPSFKEKKQCQYQQKGSKKKMIKTDVKSYVIETAHGLINLTKARYHDNCLGKYIEAAIKNRGLDGALKVASWTDCDKDRRTRIRLKFPKILNEKGEISTKNCRNNKSNIGDKQKFLAPKQKKQKAKVNKNPIETNHRKTKPTNARCRGKNIEAAIQTKGWNRTLMVGTSLDGEDYRGSYISWDSPMNSNEKGDMCFEKCIENEGKRDDEQFWLEPQQTKDTWEEWDSDEESSISAELDNFRISETNERSDCLSGSLTY</sequence>
<feature type="region of interest" description="Disordered" evidence="2">
    <location>
        <begin position="433"/>
        <end position="455"/>
    </location>
</feature>
<dbReference type="PANTHER" id="PTHR10603:SF7">
    <property type="entry name" value="FRAGILE X MESSENGER RIBONUCLEOPROTEIN 1 HOMOLOG"/>
    <property type="match status" value="1"/>
</dbReference>
<dbReference type="GO" id="GO:0048513">
    <property type="term" value="P:animal organ development"/>
    <property type="evidence" value="ECO:0007669"/>
    <property type="project" value="TreeGrafter"/>
</dbReference>
<evidence type="ECO:0000256" key="2">
    <source>
        <dbReference type="SAM" id="MobiDB-lite"/>
    </source>
</evidence>
<protein>
    <recommendedName>
        <fullName evidence="5">K Homology domain-containing protein</fullName>
    </recommendedName>
</protein>
<gene>
    <name evidence="3" type="ORF">MGAL_10B051939</name>
</gene>
<dbReference type="GO" id="GO:0005634">
    <property type="term" value="C:nucleus"/>
    <property type="evidence" value="ECO:0007669"/>
    <property type="project" value="TreeGrafter"/>
</dbReference>
<organism evidence="3 4">
    <name type="scientific">Mytilus galloprovincialis</name>
    <name type="common">Mediterranean mussel</name>
    <dbReference type="NCBI Taxonomy" id="29158"/>
    <lineage>
        <taxon>Eukaryota</taxon>
        <taxon>Metazoa</taxon>
        <taxon>Spiralia</taxon>
        <taxon>Lophotrochozoa</taxon>
        <taxon>Mollusca</taxon>
        <taxon>Bivalvia</taxon>
        <taxon>Autobranchia</taxon>
        <taxon>Pteriomorphia</taxon>
        <taxon>Mytilida</taxon>
        <taxon>Mytiloidea</taxon>
        <taxon>Mytilidae</taxon>
        <taxon>Mytilinae</taxon>
        <taxon>Mytilus</taxon>
    </lineage>
</organism>
<name>A0A8B6BIV3_MYTGA</name>
<keyword evidence="1" id="KW-0694">RNA-binding</keyword>
<keyword evidence="4" id="KW-1185">Reference proteome</keyword>
<dbReference type="GO" id="GO:0051028">
    <property type="term" value="P:mRNA transport"/>
    <property type="evidence" value="ECO:0007669"/>
    <property type="project" value="TreeGrafter"/>
</dbReference>
<dbReference type="Proteomes" id="UP000596742">
    <property type="component" value="Unassembled WGS sequence"/>
</dbReference>
<accession>A0A8B6BIV3</accession>
<dbReference type="GO" id="GO:0003730">
    <property type="term" value="F:mRNA 3'-UTR binding"/>
    <property type="evidence" value="ECO:0007669"/>
    <property type="project" value="TreeGrafter"/>
</dbReference>
<dbReference type="InterPro" id="IPR040148">
    <property type="entry name" value="FMR1"/>
</dbReference>
<comment type="caution">
    <text evidence="3">The sequence shown here is derived from an EMBL/GenBank/DDBJ whole genome shotgun (WGS) entry which is preliminary data.</text>
</comment>
<evidence type="ECO:0000313" key="3">
    <source>
        <dbReference type="EMBL" id="VDH90910.1"/>
    </source>
</evidence>
<dbReference type="OrthoDB" id="6252957at2759"/>
<dbReference type="PANTHER" id="PTHR10603">
    <property type="entry name" value="FRAGILE X MENTAL RETARDATION SYNDROME-RELATED PROTEIN"/>
    <property type="match status" value="1"/>
</dbReference>
<dbReference type="GO" id="GO:0043488">
    <property type="term" value="P:regulation of mRNA stability"/>
    <property type="evidence" value="ECO:0007669"/>
    <property type="project" value="TreeGrafter"/>
</dbReference>
<reference evidence="3" key="1">
    <citation type="submission" date="2018-11" db="EMBL/GenBank/DDBJ databases">
        <authorList>
            <person name="Alioto T."/>
            <person name="Alioto T."/>
        </authorList>
    </citation>
    <scope>NUCLEOTIDE SEQUENCE</scope>
</reference>
<evidence type="ECO:0008006" key="5">
    <source>
        <dbReference type="Google" id="ProtNLM"/>
    </source>
</evidence>
<evidence type="ECO:0000256" key="1">
    <source>
        <dbReference type="PROSITE-ProRule" id="PRU00117"/>
    </source>
</evidence>
<dbReference type="Gene3D" id="3.30.1370.10">
    <property type="entry name" value="K Homology domain, type 1"/>
    <property type="match status" value="2"/>
</dbReference>